<evidence type="ECO:0000256" key="8">
    <source>
        <dbReference type="ARBA" id="ARBA00023014"/>
    </source>
</evidence>
<comment type="similarity">
    <text evidence="10">Belongs to the 4Fe4S bacterial-type ferredoxin family. RnfB subfamily.</text>
</comment>
<feature type="binding site" evidence="10">
    <location>
        <position position="180"/>
    </location>
    <ligand>
        <name>[4Fe-4S] cluster</name>
        <dbReference type="ChEBI" id="CHEBI:49883"/>
        <label>2</label>
    </ligand>
</feature>
<dbReference type="PROSITE" id="PS00198">
    <property type="entry name" value="4FE4S_FER_1"/>
    <property type="match status" value="3"/>
</dbReference>
<keyword evidence="14" id="KW-1185">Reference proteome</keyword>
<sequence length="272" mass="28159">MQSIALTVALVVAIGLVGSVILAFSSKALAVEEDERLDKIVDILPGLNCGSCGHPGCEGYAQAILEGAPCTDCVPGGSRVAGELAELMGVTVGGVKVRRAMVACNGAPDRIRGALIYDGPRSCRVFSTMSHVSRSCTYGCIGFGDCVEVCEFDAIRINENGVAVVNPLLCTGCGACAAVCPRHVISVHEKGASQVAAFVKCQNPNTGKRAKQACSNVCIGCGKCAKACPEGCIEVKDHYARIDTSKCSGCLVCVDQCPVGVIHPMPFCAEVE</sequence>
<keyword evidence="3 10" id="KW-0479">Metal-binding</keyword>
<evidence type="ECO:0000256" key="6">
    <source>
        <dbReference type="ARBA" id="ARBA00022982"/>
    </source>
</evidence>
<accession>A0ABU7R7M4</accession>
<feature type="region of interest" description="Hydrophobic" evidence="10">
    <location>
        <begin position="1"/>
        <end position="26"/>
    </location>
</feature>
<evidence type="ECO:0000256" key="1">
    <source>
        <dbReference type="ARBA" id="ARBA00022448"/>
    </source>
</evidence>
<dbReference type="CDD" id="cd10549">
    <property type="entry name" value="MtMvhB_like"/>
    <property type="match status" value="1"/>
</dbReference>
<keyword evidence="7 10" id="KW-0408">Iron</keyword>
<keyword evidence="5 10" id="KW-1278">Translocase</keyword>
<organism evidence="13 14">
    <name type="scientific">Olsenella absiana</name>
    <dbReference type="NCBI Taxonomy" id="3115222"/>
    <lineage>
        <taxon>Bacteria</taxon>
        <taxon>Bacillati</taxon>
        <taxon>Actinomycetota</taxon>
        <taxon>Coriobacteriia</taxon>
        <taxon>Coriobacteriales</taxon>
        <taxon>Atopobiaceae</taxon>
        <taxon>Olsenella</taxon>
    </lineage>
</organism>
<dbReference type="RefSeq" id="WP_330957365.1">
    <property type="nucleotide sequence ID" value="NZ_JAZGJQ010000001.1"/>
</dbReference>
<evidence type="ECO:0000256" key="9">
    <source>
        <dbReference type="ARBA" id="ARBA00023136"/>
    </source>
</evidence>
<comment type="subunit">
    <text evidence="10">The complex is composed of six subunits: RnfA, RnfB, RnfC, RnfD, RnfE and RnfG.</text>
</comment>
<protein>
    <recommendedName>
        <fullName evidence="10">Ion-translocating oxidoreductase complex subunit B</fullName>
        <ecNumber evidence="10">7.-.-.-</ecNumber>
    </recommendedName>
    <alternativeName>
        <fullName evidence="10">Rnf electron transport complex subunit B</fullName>
    </alternativeName>
</protein>
<dbReference type="InterPro" id="IPR050395">
    <property type="entry name" value="4Fe4S_Ferredoxin_RnfB"/>
</dbReference>
<dbReference type="Gene3D" id="1.10.15.40">
    <property type="entry name" value="Electron transport complex subunit B, putative Fe-S cluster"/>
    <property type="match status" value="1"/>
</dbReference>
<keyword evidence="2 10" id="KW-0004">4Fe-4S</keyword>
<dbReference type="PROSITE" id="PS51656">
    <property type="entry name" value="4FE4S"/>
    <property type="match status" value="1"/>
</dbReference>
<dbReference type="HAMAP" id="MF_00463">
    <property type="entry name" value="RsxB_RnfB"/>
    <property type="match status" value="1"/>
</dbReference>
<comment type="caution">
    <text evidence="10">Lacks conserved residue(s) required for the propagation of feature annotation.</text>
</comment>
<feature type="binding site" evidence="10">
    <location>
        <position position="176"/>
    </location>
    <ligand>
        <name>[4Fe-4S] cluster</name>
        <dbReference type="ChEBI" id="CHEBI:49883"/>
        <label>3</label>
    </ligand>
</feature>
<dbReference type="PANTHER" id="PTHR43560:SF1">
    <property type="entry name" value="ION-TRANSLOCATING OXIDOREDUCTASE COMPLEX SUBUNIT B"/>
    <property type="match status" value="1"/>
</dbReference>
<feature type="domain" description="4Fe-4S ferredoxin-type" evidence="11">
    <location>
        <begin position="239"/>
        <end position="267"/>
    </location>
</feature>
<dbReference type="InterPro" id="IPR017900">
    <property type="entry name" value="4Fe4S_Fe_S_CS"/>
</dbReference>
<gene>
    <name evidence="10" type="primary">rnfB</name>
    <name evidence="13" type="ORF">VXJ25_01130</name>
</gene>
<evidence type="ECO:0000256" key="7">
    <source>
        <dbReference type="ARBA" id="ARBA00023004"/>
    </source>
</evidence>
<feature type="domain" description="4Fe-4S ferredoxin-type" evidence="11">
    <location>
        <begin position="161"/>
        <end position="190"/>
    </location>
</feature>
<feature type="binding site" evidence="10">
    <location>
        <position position="73"/>
    </location>
    <ligand>
        <name>[4Fe-4S] cluster</name>
        <dbReference type="ChEBI" id="CHEBI:49883"/>
        <label>1</label>
    </ligand>
</feature>
<evidence type="ECO:0000313" key="13">
    <source>
        <dbReference type="EMBL" id="MEE6146603.1"/>
    </source>
</evidence>
<name>A0ABU7R7M4_9ACTN</name>
<keyword evidence="6 10" id="KW-0249">Electron transport</keyword>
<dbReference type="InterPro" id="IPR010207">
    <property type="entry name" value="Elect_transpt_cplx_RnfB/RsxB"/>
</dbReference>
<feature type="binding site" evidence="10">
    <location>
        <position position="49"/>
    </location>
    <ligand>
        <name>[4Fe-4S] cluster</name>
        <dbReference type="ChEBI" id="CHEBI:49883"/>
        <label>1</label>
    </ligand>
</feature>
<keyword evidence="10" id="KW-1003">Cell membrane</keyword>
<dbReference type="EC" id="7.-.-.-" evidence="10"/>
<feature type="binding site" evidence="10">
    <location>
        <position position="150"/>
    </location>
    <ligand>
        <name>[4Fe-4S] cluster</name>
        <dbReference type="ChEBI" id="CHEBI:49883"/>
        <label>3</label>
    </ligand>
</feature>
<comment type="caution">
    <text evidence="13">The sequence shown here is derived from an EMBL/GenBank/DDBJ whole genome shotgun (WGS) entry which is preliminary data.</text>
</comment>
<dbReference type="InterPro" id="IPR007202">
    <property type="entry name" value="4Fe-4S_dom"/>
</dbReference>
<comment type="subcellular location">
    <subcellularLocation>
        <location evidence="10">Cell membrane</location>
    </subcellularLocation>
</comment>
<keyword evidence="1 10" id="KW-0813">Transport</keyword>
<dbReference type="Gene3D" id="3.30.70.20">
    <property type="match status" value="2"/>
</dbReference>
<dbReference type="InterPro" id="IPR017896">
    <property type="entry name" value="4Fe4S_Fe-S-bd"/>
</dbReference>
<feature type="binding site" evidence="10">
    <location>
        <position position="170"/>
    </location>
    <ligand>
        <name>[4Fe-4S] cluster</name>
        <dbReference type="ChEBI" id="CHEBI:49883"/>
        <label>3</label>
    </ligand>
</feature>
<evidence type="ECO:0000259" key="11">
    <source>
        <dbReference type="PROSITE" id="PS51379"/>
    </source>
</evidence>
<dbReference type="EMBL" id="JAZGJQ010000001">
    <property type="protein sequence ID" value="MEE6146603.1"/>
    <property type="molecule type" value="Genomic_DNA"/>
</dbReference>
<evidence type="ECO:0000256" key="10">
    <source>
        <dbReference type="HAMAP-Rule" id="MF_00463"/>
    </source>
</evidence>
<feature type="domain" description="4Fe-4S ferredoxin-type" evidence="11">
    <location>
        <begin position="127"/>
        <end position="160"/>
    </location>
</feature>
<proteinExistence type="inferred from homology"/>
<evidence type="ECO:0000256" key="3">
    <source>
        <dbReference type="ARBA" id="ARBA00022723"/>
    </source>
</evidence>
<dbReference type="Pfam" id="PF04060">
    <property type="entry name" value="FeS"/>
    <property type="match status" value="1"/>
</dbReference>
<evidence type="ECO:0000313" key="14">
    <source>
        <dbReference type="Proteomes" id="UP001332931"/>
    </source>
</evidence>
<feature type="binding site" evidence="10">
    <location>
        <position position="146"/>
    </location>
    <ligand>
        <name>[4Fe-4S] cluster</name>
        <dbReference type="ChEBI" id="CHEBI:49883"/>
        <label>2</label>
    </ligand>
</feature>
<keyword evidence="8 10" id="KW-0411">Iron-sulfur</keyword>
<dbReference type="NCBIfam" id="TIGR01944">
    <property type="entry name" value="rnfB"/>
    <property type="match status" value="1"/>
</dbReference>
<feature type="binding site" evidence="10">
    <location>
        <position position="52"/>
    </location>
    <ligand>
        <name>[4Fe-4S] cluster</name>
        <dbReference type="ChEBI" id="CHEBI:49883"/>
        <label>1</label>
    </ligand>
</feature>
<keyword evidence="4 10" id="KW-0677">Repeat</keyword>
<evidence type="ECO:0000259" key="12">
    <source>
        <dbReference type="PROSITE" id="PS51656"/>
    </source>
</evidence>
<evidence type="ECO:0000256" key="4">
    <source>
        <dbReference type="ARBA" id="ARBA00022737"/>
    </source>
</evidence>
<feature type="binding site" evidence="10">
    <location>
        <position position="136"/>
    </location>
    <ligand>
        <name>[4Fe-4S] cluster</name>
        <dbReference type="ChEBI" id="CHEBI:49883"/>
        <label>2</label>
    </ligand>
</feature>
<keyword evidence="9 10" id="KW-0472">Membrane</keyword>
<feature type="domain" description="4Fe-4S ferredoxin-type" evidence="11">
    <location>
        <begin position="208"/>
        <end position="238"/>
    </location>
</feature>
<dbReference type="PROSITE" id="PS51379">
    <property type="entry name" value="4FE4S_FER_2"/>
    <property type="match status" value="4"/>
</dbReference>
<dbReference type="Pfam" id="PF12838">
    <property type="entry name" value="Fer4_7"/>
    <property type="match status" value="2"/>
</dbReference>
<comment type="cofactor">
    <cofactor evidence="10">
        <name>[4Fe-4S] cluster</name>
        <dbReference type="ChEBI" id="CHEBI:49883"/>
    </cofactor>
    <text evidence="10">Binds 3 [4Fe-4S] clusters.</text>
</comment>
<feature type="domain" description="4Fe-4S" evidence="12">
    <location>
        <begin position="32"/>
        <end position="90"/>
    </location>
</feature>
<dbReference type="SUPFAM" id="SSF54862">
    <property type="entry name" value="4Fe-4S ferredoxins"/>
    <property type="match status" value="2"/>
</dbReference>
<dbReference type="Proteomes" id="UP001332931">
    <property type="component" value="Unassembled WGS sequence"/>
</dbReference>
<comment type="function">
    <text evidence="10">Part of a membrane-bound complex that couples electron transfer with translocation of ions across the membrane.</text>
</comment>
<feature type="binding site" evidence="10">
    <location>
        <position position="140"/>
    </location>
    <ligand>
        <name>[4Fe-4S] cluster</name>
        <dbReference type="ChEBI" id="CHEBI:49883"/>
        <label>2</label>
    </ligand>
</feature>
<dbReference type="PANTHER" id="PTHR43560">
    <property type="entry name" value="ION-TRANSLOCATING OXIDOREDUCTASE COMPLEX SUBUNIT B"/>
    <property type="match status" value="1"/>
</dbReference>
<reference evidence="13 14" key="1">
    <citation type="submission" date="2024-01" db="EMBL/GenBank/DDBJ databases">
        <title>Description of Olsenella sp. nov., isolated from pig feces.</title>
        <authorList>
            <person name="Chang Y.-H."/>
        </authorList>
    </citation>
    <scope>NUCLEOTIDE SEQUENCE [LARGE SCALE GENOMIC DNA]</scope>
    <source>
        <strain evidence="13 14">YH-ols2223</strain>
    </source>
</reference>
<evidence type="ECO:0000256" key="2">
    <source>
        <dbReference type="ARBA" id="ARBA00022485"/>
    </source>
</evidence>
<evidence type="ECO:0000256" key="5">
    <source>
        <dbReference type="ARBA" id="ARBA00022967"/>
    </source>
</evidence>
<feature type="binding site" evidence="10">
    <location>
        <position position="57"/>
    </location>
    <ligand>
        <name>[4Fe-4S] cluster</name>
        <dbReference type="ChEBI" id="CHEBI:49883"/>
        <label>1</label>
    </ligand>
</feature>
<feature type="binding site" evidence="10">
    <location>
        <position position="173"/>
    </location>
    <ligand>
        <name>[4Fe-4S] cluster</name>
        <dbReference type="ChEBI" id="CHEBI:49883"/>
        <label>3</label>
    </ligand>
</feature>